<reference evidence="1 2" key="1">
    <citation type="journal article" date="2014" name="Genome Announc.">
        <title>Draft genome sequences of the altered schaedler flora, a defined bacterial community from gnotobiotic mice.</title>
        <authorList>
            <person name="Wannemuehler M.J."/>
            <person name="Overstreet A.M."/>
            <person name="Ward D.V."/>
            <person name="Phillips G.J."/>
        </authorList>
    </citation>
    <scope>NUCLEOTIDE SEQUENCE [LARGE SCALE GENOMIC DNA]</scope>
    <source>
        <strain evidence="1 2">ASF492</strain>
    </source>
</reference>
<evidence type="ECO:0000313" key="1">
    <source>
        <dbReference type="EMBL" id="EMZ19201.1"/>
    </source>
</evidence>
<accession>N1ZTE4</accession>
<dbReference type="EMBL" id="AQFT01000171">
    <property type="protein sequence ID" value="EMZ19201.1"/>
    <property type="molecule type" value="Genomic_DNA"/>
</dbReference>
<evidence type="ECO:0000313" key="2">
    <source>
        <dbReference type="Proteomes" id="UP000012589"/>
    </source>
</evidence>
<organism evidence="1 2">
    <name type="scientific">Eubacterium plexicaudatum ASF492</name>
    <dbReference type="NCBI Taxonomy" id="1235802"/>
    <lineage>
        <taxon>Bacteria</taxon>
        <taxon>Bacillati</taxon>
        <taxon>Bacillota</taxon>
        <taxon>Clostridia</taxon>
        <taxon>Eubacteriales</taxon>
        <taxon>Eubacteriaceae</taxon>
        <taxon>Eubacterium</taxon>
    </lineage>
</organism>
<gene>
    <name evidence="1" type="ORF">C823_05619</name>
</gene>
<keyword evidence="2" id="KW-1185">Reference proteome</keyword>
<dbReference type="HOGENOM" id="CLU_2824696_0_0_9"/>
<dbReference type="Proteomes" id="UP000012589">
    <property type="component" value="Unassembled WGS sequence"/>
</dbReference>
<protein>
    <submittedName>
        <fullName evidence="1">Uncharacterized protein</fullName>
    </submittedName>
</protein>
<name>N1ZTE4_9FIRM</name>
<proteinExistence type="predicted"/>
<dbReference type="AlphaFoldDB" id="N1ZTE4"/>
<comment type="caution">
    <text evidence="1">The sequence shown here is derived from an EMBL/GenBank/DDBJ whole genome shotgun (WGS) entry which is preliminary data.</text>
</comment>
<sequence>MDFMQQSCNRQLNKKDKIYHAAVHTGKTASSLPFLCFPFPASSEPLYFDGIRKSWEKKEEKREENN</sequence>